<evidence type="ECO:0000256" key="3">
    <source>
        <dbReference type="ARBA" id="ARBA00022741"/>
    </source>
</evidence>
<sequence length="269" mass="30063">MNEQNEGWVYVCSDSVGETAEAVARATFRQFQREQAKIKRVGNVRTEGEIVALLAEAAASRGFVAYTLVQPELREAMRTESLRLGVRTVDIMGPMIQAYVDTFNDAPKRVPGLLHVLDDEYFRRVEAIEFAVRCDDGREPESMRAADIVILGVSRTSKTPLSIYLAHKGYKVANLPLVPEARLPDELRRVPPGRLIGLTMEAEAIAKIRQERLKVVGLPFGALYADPARVAAELRYANDVMRNYGCHIIDVSNRAIEETAGLIMDYINR</sequence>
<keyword evidence="1 5" id="KW-0723">Serine/threonine-protein kinase</keyword>
<proteinExistence type="inferred from homology"/>
<dbReference type="AlphaFoldDB" id="A0A5R9GPI7"/>
<dbReference type="InterPro" id="IPR005177">
    <property type="entry name" value="Kinase-pyrophosphorylase"/>
</dbReference>
<name>A0A5R9GPI7_9BACL</name>
<dbReference type="EC" id="2.7.11.32" evidence="5"/>
<dbReference type="HAMAP" id="MF_00921">
    <property type="entry name" value="PDRP"/>
    <property type="match status" value="1"/>
</dbReference>
<keyword evidence="4 5" id="KW-0418">Kinase</keyword>
<dbReference type="GO" id="GO:0005524">
    <property type="term" value="F:ATP binding"/>
    <property type="evidence" value="ECO:0007669"/>
    <property type="project" value="InterPro"/>
</dbReference>
<gene>
    <name evidence="6" type="ORF">FE782_02445</name>
</gene>
<accession>A0A5R9GPI7</accession>
<dbReference type="OrthoDB" id="9782201at2"/>
<protein>
    <recommendedName>
        <fullName evidence="5">Putative pyruvate, phosphate dikinase regulatory protein</fullName>
        <shortName evidence="5">PPDK regulatory protein</shortName>
        <ecNumber evidence="5">2.7.11.32</ecNumber>
        <ecNumber evidence="5">2.7.4.27</ecNumber>
    </recommendedName>
</protein>
<comment type="function">
    <text evidence="5">Bifunctional serine/threonine kinase and phosphorylase involved in the regulation of the pyruvate, phosphate dikinase (PPDK) by catalyzing its phosphorylation/dephosphorylation.</text>
</comment>
<dbReference type="EMBL" id="VCIW01000001">
    <property type="protein sequence ID" value="TLS54225.1"/>
    <property type="molecule type" value="Genomic_DNA"/>
</dbReference>
<evidence type="ECO:0000256" key="4">
    <source>
        <dbReference type="ARBA" id="ARBA00022777"/>
    </source>
</evidence>
<reference evidence="6 7" key="1">
    <citation type="submission" date="2019-05" db="EMBL/GenBank/DDBJ databases">
        <authorList>
            <person name="Narsing Rao M.P."/>
            <person name="Li W.J."/>
        </authorList>
    </citation>
    <scope>NUCLEOTIDE SEQUENCE [LARGE SCALE GENOMIC DNA]</scope>
    <source>
        <strain evidence="6 7">SYSU_K30003</strain>
    </source>
</reference>
<evidence type="ECO:0000313" key="6">
    <source>
        <dbReference type="EMBL" id="TLS54225.1"/>
    </source>
</evidence>
<dbReference type="GO" id="GO:0004674">
    <property type="term" value="F:protein serine/threonine kinase activity"/>
    <property type="evidence" value="ECO:0007669"/>
    <property type="project" value="UniProtKB-UniRule"/>
</dbReference>
<dbReference type="EC" id="2.7.4.27" evidence="5"/>
<dbReference type="PANTHER" id="PTHR31756">
    <property type="entry name" value="PYRUVATE, PHOSPHATE DIKINASE REGULATORY PROTEIN 1, CHLOROPLASTIC"/>
    <property type="match status" value="1"/>
</dbReference>
<comment type="similarity">
    <text evidence="5">Belongs to the pyruvate, phosphate/water dikinase regulatory protein family. PDRP subfamily.</text>
</comment>
<organism evidence="6 7">
    <name type="scientific">Paenibacillus antri</name>
    <dbReference type="NCBI Taxonomy" id="2582848"/>
    <lineage>
        <taxon>Bacteria</taxon>
        <taxon>Bacillati</taxon>
        <taxon>Bacillota</taxon>
        <taxon>Bacilli</taxon>
        <taxon>Bacillales</taxon>
        <taxon>Paenibacillaceae</taxon>
        <taxon>Paenibacillus</taxon>
    </lineage>
</organism>
<evidence type="ECO:0000313" key="7">
    <source>
        <dbReference type="Proteomes" id="UP000309676"/>
    </source>
</evidence>
<evidence type="ECO:0000256" key="5">
    <source>
        <dbReference type="HAMAP-Rule" id="MF_00921"/>
    </source>
</evidence>
<dbReference type="Proteomes" id="UP000309676">
    <property type="component" value="Unassembled WGS sequence"/>
</dbReference>
<dbReference type="RefSeq" id="WP_138192131.1">
    <property type="nucleotide sequence ID" value="NZ_VCIW01000001.1"/>
</dbReference>
<dbReference type="PANTHER" id="PTHR31756:SF3">
    <property type="entry name" value="PYRUVATE, PHOSPHATE DIKINASE REGULATORY PROTEIN 1, CHLOROPLASTIC"/>
    <property type="match status" value="1"/>
</dbReference>
<keyword evidence="7" id="KW-1185">Reference proteome</keyword>
<dbReference type="GO" id="GO:0016776">
    <property type="term" value="F:phosphotransferase activity, phosphate group as acceptor"/>
    <property type="evidence" value="ECO:0007669"/>
    <property type="project" value="UniProtKB-UniRule"/>
</dbReference>
<keyword evidence="2 5" id="KW-0808">Transferase</keyword>
<dbReference type="NCBIfam" id="NF003742">
    <property type="entry name" value="PRK05339.1"/>
    <property type="match status" value="1"/>
</dbReference>
<dbReference type="Pfam" id="PF03618">
    <property type="entry name" value="Kinase-PPPase"/>
    <property type="match status" value="1"/>
</dbReference>
<comment type="catalytic activity">
    <reaction evidence="5">
        <text>N(tele)-phospho-L-histidyl/L-threonyl-[pyruvate, phosphate dikinase] + ADP = N(tele)-phospho-L-histidyl/O-phospho-L-threonyl-[pyruvate, phosphate dikinase] + AMP + H(+)</text>
        <dbReference type="Rhea" id="RHEA:43692"/>
        <dbReference type="Rhea" id="RHEA-COMP:10650"/>
        <dbReference type="Rhea" id="RHEA-COMP:10651"/>
        <dbReference type="ChEBI" id="CHEBI:15378"/>
        <dbReference type="ChEBI" id="CHEBI:30013"/>
        <dbReference type="ChEBI" id="CHEBI:61977"/>
        <dbReference type="ChEBI" id="CHEBI:83586"/>
        <dbReference type="ChEBI" id="CHEBI:456215"/>
        <dbReference type="ChEBI" id="CHEBI:456216"/>
        <dbReference type="EC" id="2.7.11.32"/>
    </reaction>
</comment>
<comment type="catalytic activity">
    <reaction evidence="5">
        <text>N(tele)-phospho-L-histidyl/O-phospho-L-threonyl-[pyruvate, phosphate dikinase] + phosphate + H(+) = N(tele)-phospho-L-histidyl/L-threonyl-[pyruvate, phosphate dikinase] + diphosphate</text>
        <dbReference type="Rhea" id="RHEA:43696"/>
        <dbReference type="Rhea" id="RHEA-COMP:10650"/>
        <dbReference type="Rhea" id="RHEA-COMP:10651"/>
        <dbReference type="ChEBI" id="CHEBI:15378"/>
        <dbReference type="ChEBI" id="CHEBI:30013"/>
        <dbReference type="ChEBI" id="CHEBI:33019"/>
        <dbReference type="ChEBI" id="CHEBI:43474"/>
        <dbReference type="ChEBI" id="CHEBI:61977"/>
        <dbReference type="ChEBI" id="CHEBI:83586"/>
        <dbReference type="EC" id="2.7.4.27"/>
    </reaction>
</comment>
<evidence type="ECO:0000256" key="2">
    <source>
        <dbReference type="ARBA" id="ARBA00022679"/>
    </source>
</evidence>
<evidence type="ECO:0000256" key="1">
    <source>
        <dbReference type="ARBA" id="ARBA00022527"/>
    </source>
</evidence>
<dbReference type="GO" id="GO:0043531">
    <property type="term" value="F:ADP binding"/>
    <property type="evidence" value="ECO:0007669"/>
    <property type="project" value="UniProtKB-UniRule"/>
</dbReference>
<feature type="binding site" evidence="5">
    <location>
        <begin position="152"/>
        <end position="159"/>
    </location>
    <ligand>
        <name>ADP</name>
        <dbReference type="ChEBI" id="CHEBI:456216"/>
    </ligand>
</feature>
<comment type="caution">
    <text evidence="6">The sequence shown here is derived from an EMBL/GenBank/DDBJ whole genome shotgun (WGS) entry which is preliminary data.</text>
</comment>
<dbReference type="InterPro" id="IPR026565">
    <property type="entry name" value="PPDK_reg"/>
</dbReference>
<keyword evidence="3 5" id="KW-0547">Nucleotide-binding</keyword>